<dbReference type="Gene3D" id="3.40.50.150">
    <property type="entry name" value="Vaccinia Virus protein VP39"/>
    <property type="match status" value="1"/>
</dbReference>
<dbReference type="PANTHER" id="PTHR43317:SF1">
    <property type="entry name" value="THERMOSPERMINE SYNTHASE ACAULIS5"/>
    <property type="match status" value="1"/>
</dbReference>
<name>A0A3B0XRT4_9ZZZZ</name>
<evidence type="ECO:0000256" key="2">
    <source>
        <dbReference type="ARBA" id="ARBA00022679"/>
    </source>
</evidence>
<dbReference type="GO" id="GO:0016740">
    <property type="term" value="F:transferase activity"/>
    <property type="evidence" value="ECO:0007669"/>
    <property type="project" value="UniProtKB-KW"/>
</dbReference>
<keyword evidence="3" id="KW-0620">Polyamine biosynthesis</keyword>
<sequence length="250" mass="28891">MYGGELIYKTSDEHGSIEVVDFQQKIRSMHFGNKTQQSAMLLSNPFILIHKYSQAMMLPLSWINPQRVLMLGLGSGSIVKYLYNYYPELIIDTVELRQKVIELATDYFLLPEDNERFYIYNESAFDWLNAQAQTKYDIIFVDMFLTSSTGKDITISVSTYIEKIYHLLNDNGVVVFNQLGDNVLSYPGISRLSELFSHQLYSINIESVNNILIATRGLIPESIDTGEFHNIEIDYMLPYRSYFNRLTPVL</sequence>
<dbReference type="EMBL" id="UOFI01000071">
    <property type="protein sequence ID" value="VAW65902.1"/>
    <property type="molecule type" value="Genomic_DNA"/>
</dbReference>
<dbReference type="InterPro" id="IPR029063">
    <property type="entry name" value="SAM-dependent_MTases_sf"/>
</dbReference>
<comment type="similarity">
    <text evidence="1">Belongs to the spermidine/spermine synthase family.</text>
</comment>
<evidence type="ECO:0000259" key="4">
    <source>
        <dbReference type="PROSITE" id="PS51006"/>
    </source>
</evidence>
<dbReference type="PANTHER" id="PTHR43317">
    <property type="entry name" value="THERMOSPERMINE SYNTHASE ACAULIS5"/>
    <property type="match status" value="1"/>
</dbReference>
<accession>A0A3B0XRT4</accession>
<proteinExistence type="inferred from homology"/>
<feature type="domain" description="PABS" evidence="4">
    <location>
        <begin position="1"/>
        <end position="142"/>
    </location>
</feature>
<dbReference type="GO" id="GO:0006596">
    <property type="term" value="P:polyamine biosynthetic process"/>
    <property type="evidence" value="ECO:0007669"/>
    <property type="project" value="UniProtKB-KW"/>
</dbReference>
<protein>
    <recommendedName>
        <fullName evidence="4">PABS domain-containing protein</fullName>
    </recommendedName>
</protein>
<dbReference type="SUPFAM" id="SSF53335">
    <property type="entry name" value="S-adenosyl-L-methionine-dependent methyltransferases"/>
    <property type="match status" value="1"/>
</dbReference>
<keyword evidence="2" id="KW-0808">Transferase</keyword>
<gene>
    <name evidence="5" type="ORF">MNBD_GAMMA09-213</name>
</gene>
<dbReference type="Pfam" id="PF01564">
    <property type="entry name" value="Spermine_synth"/>
    <property type="match status" value="1"/>
</dbReference>
<evidence type="ECO:0000256" key="1">
    <source>
        <dbReference type="ARBA" id="ARBA00007867"/>
    </source>
</evidence>
<evidence type="ECO:0000313" key="5">
    <source>
        <dbReference type="EMBL" id="VAW65902.1"/>
    </source>
</evidence>
<evidence type="ECO:0000256" key="3">
    <source>
        <dbReference type="ARBA" id="ARBA00023115"/>
    </source>
</evidence>
<reference evidence="5" key="1">
    <citation type="submission" date="2018-06" db="EMBL/GenBank/DDBJ databases">
        <authorList>
            <person name="Zhirakovskaya E."/>
        </authorList>
    </citation>
    <scope>NUCLEOTIDE SEQUENCE</scope>
</reference>
<dbReference type="PROSITE" id="PS51006">
    <property type="entry name" value="PABS_2"/>
    <property type="match status" value="1"/>
</dbReference>
<dbReference type="InterPro" id="IPR030374">
    <property type="entry name" value="PABS"/>
</dbReference>
<organism evidence="5">
    <name type="scientific">hydrothermal vent metagenome</name>
    <dbReference type="NCBI Taxonomy" id="652676"/>
    <lineage>
        <taxon>unclassified sequences</taxon>
        <taxon>metagenomes</taxon>
        <taxon>ecological metagenomes</taxon>
    </lineage>
</organism>
<dbReference type="AlphaFoldDB" id="A0A3B0XRT4"/>